<keyword evidence="1" id="KW-0812">Transmembrane</keyword>
<proteinExistence type="predicted"/>
<dbReference type="Pfam" id="PF20358">
    <property type="entry name" value="DUF6653"/>
    <property type="match status" value="1"/>
</dbReference>
<evidence type="ECO:0000256" key="1">
    <source>
        <dbReference type="SAM" id="Phobius"/>
    </source>
</evidence>
<comment type="caution">
    <text evidence="2">The sequence shown here is derived from an EMBL/GenBank/DDBJ whole genome shotgun (WGS) entry which is preliminary data.</text>
</comment>
<keyword evidence="3" id="KW-1185">Reference proteome</keyword>
<name>A0ABW4YD95_9GAMM</name>
<keyword evidence="1" id="KW-0472">Membrane</keyword>
<sequence>MTLERKIASTFRLTDENWMRHANPLSVWSRYSVLPLLMLAIWSRTWIGWWFLVPLALSIAWMLINPALFPKPKSTDAWASKAVLGERLYLDRDRVEIPDHHRSPLFAILKTVALVGFLIALGSALVYSIPGAASGLALTYLAKSWFLDRMVWLYEDMRRERRLNP</sequence>
<evidence type="ECO:0000313" key="3">
    <source>
        <dbReference type="Proteomes" id="UP001597337"/>
    </source>
</evidence>
<accession>A0ABW4YD95</accession>
<keyword evidence="1" id="KW-1133">Transmembrane helix</keyword>
<gene>
    <name evidence="2" type="ORF">ACFSJC_17345</name>
</gene>
<feature type="transmembrane region" description="Helical" evidence="1">
    <location>
        <begin position="47"/>
        <end position="64"/>
    </location>
</feature>
<reference evidence="3" key="1">
    <citation type="journal article" date="2019" name="Int. J. Syst. Evol. Microbiol.">
        <title>The Global Catalogue of Microorganisms (GCM) 10K type strain sequencing project: providing services to taxonomists for standard genome sequencing and annotation.</title>
        <authorList>
            <consortium name="The Broad Institute Genomics Platform"/>
            <consortium name="The Broad Institute Genome Sequencing Center for Infectious Disease"/>
            <person name="Wu L."/>
            <person name="Ma J."/>
        </authorList>
    </citation>
    <scope>NUCLEOTIDE SEQUENCE [LARGE SCALE GENOMIC DNA]</scope>
    <source>
        <strain evidence="3">KACC 12597</strain>
    </source>
</reference>
<dbReference type="EMBL" id="JBHUHX010000052">
    <property type="protein sequence ID" value="MFD2113615.1"/>
    <property type="molecule type" value="Genomic_DNA"/>
</dbReference>
<feature type="transmembrane region" description="Helical" evidence="1">
    <location>
        <begin position="107"/>
        <end position="129"/>
    </location>
</feature>
<organism evidence="2 3">
    <name type="scientific">Thiorhodococcus fuscus</name>
    <dbReference type="NCBI Taxonomy" id="527200"/>
    <lineage>
        <taxon>Bacteria</taxon>
        <taxon>Pseudomonadati</taxon>
        <taxon>Pseudomonadota</taxon>
        <taxon>Gammaproteobacteria</taxon>
        <taxon>Chromatiales</taxon>
        <taxon>Chromatiaceae</taxon>
        <taxon>Thiorhodococcus</taxon>
    </lineage>
</organism>
<dbReference type="RefSeq" id="WP_386028450.1">
    <property type="nucleotide sequence ID" value="NZ_JBHUHX010000052.1"/>
</dbReference>
<evidence type="ECO:0000313" key="2">
    <source>
        <dbReference type="EMBL" id="MFD2113615.1"/>
    </source>
</evidence>
<protein>
    <submittedName>
        <fullName evidence="2">DUF6653 family protein</fullName>
    </submittedName>
</protein>
<dbReference type="InterPro" id="IPR046595">
    <property type="entry name" value="DUF6653"/>
</dbReference>
<dbReference type="Proteomes" id="UP001597337">
    <property type="component" value="Unassembled WGS sequence"/>
</dbReference>